<name>A0A7J7FGZ8_DICBM</name>
<comment type="subcellular location">
    <subcellularLocation>
        <location evidence="1">Nucleus</location>
    </subcellularLocation>
</comment>
<accession>A0A7J7FGZ8</accession>
<comment type="similarity">
    <text evidence="3">Belongs to the RAM family.</text>
</comment>
<evidence type="ECO:0000256" key="3">
    <source>
        <dbReference type="ARBA" id="ARBA00034716"/>
    </source>
</evidence>
<reference evidence="5 6" key="1">
    <citation type="journal article" date="2020" name="Mol. Biol. Evol.">
        <title>Interspecific Gene Flow and the Evolution of Specialization in Black and White Rhinoceros.</title>
        <authorList>
            <person name="Moodley Y."/>
            <person name="Westbury M.V."/>
            <person name="Russo I.M."/>
            <person name="Gopalakrishnan S."/>
            <person name="Rakotoarivelo A."/>
            <person name="Olsen R.A."/>
            <person name="Prost S."/>
            <person name="Tunstall T."/>
            <person name="Ryder O.A."/>
            <person name="Dalen L."/>
            <person name="Bruford M.W."/>
        </authorList>
    </citation>
    <scope>NUCLEOTIDE SEQUENCE [LARGE SCALE GENOMIC DNA]</scope>
    <source>
        <strain evidence="5">SBR-YM</strain>
        <tissue evidence="5">Skin</tissue>
    </source>
</reference>
<comment type="caution">
    <text evidence="5">The sequence shown here is derived from an EMBL/GenBank/DDBJ whole genome shotgun (WGS) entry which is preliminary data.</text>
</comment>
<gene>
    <name evidence="5" type="ORF">HPG69_017800</name>
</gene>
<keyword evidence="2" id="KW-0539">Nucleus</keyword>
<dbReference type="GO" id="GO:0031533">
    <property type="term" value="C:mRNA capping enzyme complex"/>
    <property type="evidence" value="ECO:0007669"/>
    <property type="project" value="InterPro"/>
</dbReference>
<feature type="compositionally biased region" description="Low complexity" evidence="4">
    <location>
        <begin position="340"/>
        <end position="351"/>
    </location>
</feature>
<dbReference type="PANTHER" id="PTHR48168:SF1">
    <property type="entry name" value="RNA GUANINE-N7 METHYLTRANSFERASE ACTIVATING SUBUNIT-RELATED"/>
    <property type="match status" value="1"/>
</dbReference>
<protein>
    <submittedName>
        <fullName evidence="5">Uncharacterized protein</fullName>
    </submittedName>
</protein>
<dbReference type="Proteomes" id="UP000551758">
    <property type="component" value="Unassembled WGS sequence"/>
</dbReference>
<proteinExistence type="inferred from homology"/>
<feature type="compositionally biased region" description="Polar residues" evidence="4">
    <location>
        <begin position="371"/>
        <end position="384"/>
    </location>
</feature>
<dbReference type="InterPro" id="IPR028271">
    <property type="entry name" value="RAMAC"/>
</dbReference>
<evidence type="ECO:0000256" key="4">
    <source>
        <dbReference type="SAM" id="MobiDB-lite"/>
    </source>
</evidence>
<organism evidence="5 6">
    <name type="scientific">Diceros bicornis minor</name>
    <name type="common">South-central black rhinoceros</name>
    <dbReference type="NCBI Taxonomy" id="77932"/>
    <lineage>
        <taxon>Eukaryota</taxon>
        <taxon>Metazoa</taxon>
        <taxon>Chordata</taxon>
        <taxon>Craniata</taxon>
        <taxon>Vertebrata</taxon>
        <taxon>Euteleostomi</taxon>
        <taxon>Mammalia</taxon>
        <taxon>Eutheria</taxon>
        <taxon>Laurasiatheria</taxon>
        <taxon>Perissodactyla</taxon>
        <taxon>Rhinocerotidae</taxon>
        <taxon>Diceros</taxon>
    </lineage>
</organism>
<dbReference type="EMBL" id="JACDTQ010000582">
    <property type="protein sequence ID" value="KAF5927323.1"/>
    <property type="molecule type" value="Genomic_DNA"/>
</dbReference>
<feature type="region of interest" description="Disordered" evidence="4">
    <location>
        <begin position="326"/>
        <end position="384"/>
    </location>
</feature>
<evidence type="ECO:0000256" key="2">
    <source>
        <dbReference type="ARBA" id="ARBA00023242"/>
    </source>
</evidence>
<evidence type="ECO:0000313" key="6">
    <source>
        <dbReference type="Proteomes" id="UP000551758"/>
    </source>
</evidence>
<feature type="region of interest" description="Disordered" evidence="4">
    <location>
        <begin position="29"/>
        <end position="53"/>
    </location>
</feature>
<evidence type="ECO:0000256" key="1">
    <source>
        <dbReference type="ARBA" id="ARBA00004123"/>
    </source>
</evidence>
<evidence type="ECO:0000313" key="5">
    <source>
        <dbReference type="EMBL" id="KAF5927323.1"/>
    </source>
</evidence>
<dbReference type="AlphaFoldDB" id="A0A7J7FGZ8"/>
<dbReference type="Pfam" id="PF15320">
    <property type="entry name" value="RAM"/>
    <property type="match status" value="1"/>
</dbReference>
<keyword evidence="6" id="KW-1185">Reference proteome</keyword>
<feature type="compositionally biased region" description="Basic and acidic residues" evidence="4">
    <location>
        <begin position="352"/>
        <end position="368"/>
    </location>
</feature>
<sequence>MQSLESNLAGGGGQVRFVIFSVYTAAENPRRNGQGSWRQPGTDDLNWSREGVSSNKNTYKTDYRVLTAEPRPHRNGRRRLAEAIHAWLRSLRVLHRLGNSVPTRHRFPANPAYYTARPAESASFPVARHVTTLVELCASHQRSKAWEKSTRRALDIARLDRPASAFACRKRKSGGLRSLAEAAPLSGRAGAACWLSDRVVGQSWVLLRVWPAELGQSQIDTALGGLGSCASPEAADPSRPLITLASRVRRCFGRERICQSLGRRALVGCERTKDAVAFDRNNLNVKQYSCLKSLGMTDTSEAVSNFEEMFASRFTEDDKEYQEYLKRPPESPPIVEEWNSRAGGNQRNRGNRLQDNRHFRGRDSRRGWPSDNRSNQWHGRSWGNNYPQHRQEPYYPHQYGHYGYNQRPPYGYY</sequence>
<dbReference type="GO" id="GO:0003723">
    <property type="term" value="F:RNA binding"/>
    <property type="evidence" value="ECO:0007669"/>
    <property type="project" value="InterPro"/>
</dbReference>
<dbReference type="GO" id="GO:0106005">
    <property type="term" value="P:RNA 5'-cap (guanine-N7)-methylation"/>
    <property type="evidence" value="ECO:0007669"/>
    <property type="project" value="InterPro"/>
</dbReference>
<dbReference type="PANTHER" id="PTHR48168">
    <property type="entry name" value="RNA GUANINE-7 METHYLTRANSFERASE-ACTIVATING SUBUNIT-LIKE (PSEUDOGENE)-RELATED"/>
    <property type="match status" value="1"/>
</dbReference>